<organism evidence="2 3">
    <name type="scientific">Anabaena catenula FACHB-362</name>
    <dbReference type="NCBI Taxonomy" id="2692877"/>
    <lineage>
        <taxon>Bacteria</taxon>
        <taxon>Bacillati</taxon>
        <taxon>Cyanobacteriota</taxon>
        <taxon>Cyanophyceae</taxon>
        <taxon>Nostocales</taxon>
        <taxon>Nostocaceae</taxon>
        <taxon>Anabaena</taxon>
    </lineage>
</organism>
<gene>
    <name evidence="2" type="ORF">H6G68_06275</name>
</gene>
<dbReference type="InterPro" id="IPR025478">
    <property type="entry name" value="COP23"/>
</dbReference>
<accession>A0ABR8J1E2</accession>
<evidence type="ECO:0000256" key="1">
    <source>
        <dbReference type="SAM" id="MobiDB-lite"/>
    </source>
</evidence>
<evidence type="ECO:0000313" key="3">
    <source>
        <dbReference type="Proteomes" id="UP000660381"/>
    </source>
</evidence>
<dbReference type="EMBL" id="JACJTQ010000006">
    <property type="protein sequence ID" value="MBD2691370.1"/>
    <property type="molecule type" value="Genomic_DNA"/>
</dbReference>
<dbReference type="Pfam" id="PF14218">
    <property type="entry name" value="COP23"/>
    <property type="match status" value="1"/>
</dbReference>
<proteinExistence type="predicted"/>
<name>A0ABR8J1E2_9NOST</name>
<dbReference type="RefSeq" id="WP_190905869.1">
    <property type="nucleotide sequence ID" value="NZ_JACJTQ010000006.1"/>
</dbReference>
<feature type="compositionally biased region" description="Low complexity" evidence="1">
    <location>
        <begin position="183"/>
        <end position="204"/>
    </location>
</feature>
<feature type="region of interest" description="Disordered" evidence="1">
    <location>
        <begin position="169"/>
        <end position="210"/>
    </location>
</feature>
<dbReference type="Proteomes" id="UP000660381">
    <property type="component" value="Unassembled WGS sequence"/>
</dbReference>
<keyword evidence="3" id="KW-1185">Reference proteome</keyword>
<comment type="caution">
    <text evidence="2">The sequence shown here is derived from an EMBL/GenBank/DDBJ whole genome shotgun (WGS) entry which is preliminary data.</text>
</comment>
<reference evidence="2 3" key="1">
    <citation type="journal article" date="2020" name="ISME J.">
        <title>Comparative genomics reveals insights into cyanobacterial evolution and habitat adaptation.</title>
        <authorList>
            <person name="Chen M.Y."/>
            <person name="Teng W.K."/>
            <person name="Zhao L."/>
            <person name="Hu C.X."/>
            <person name="Zhou Y.K."/>
            <person name="Han B.P."/>
            <person name="Song L.R."/>
            <person name="Shu W.S."/>
        </authorList>
    </citation>
    <scope>NUCLEOTIDE SEQUENCE [LARGE SCALE GENOMIC DNA]</scope>
    <source>
        <strain evidence="2 3">FACHB-362</strain>
    </source>
</reference>
<evidence type="ECO:0000313" key="2">
    <source>
        <dbReference type="EMBL" id="MBD2691370.1"/>
    </source>
</evidence>
<protein>
    <recommendedName>
        <fullName evidence="4">Circadian oscillating protein COP23</fullName>
    </recommendedName>
</protein>
<sequence length="210" mass="22303">MKNNTLSTILTFITLTMGLGLVQNQPTYAQSTTFVCGVSEGKPATIAVTPRGNIPIILWVSNKFTGAGFNPQRRCAEVSPRFQKLYDQGALTFITAGYLNNQPVICATGSTGGLCNSSNLLYTLKRGQDAAKTIQRLNEIRGGAAGVLREDTTGTNINNSESVNVNELLNNGRVDPNTSVGQNNSNPTPVEETPNTPNTGNKPNSGGGLW</sequence>
<evidence type="ECO:0008006" key="4">
    <source>
        <dbReference type="Google" id="ProtNLM"/>
    </source>
</evidence>